<sequence>MIKAIKKVLLKYLPVNYFAYSKSYSQDGEDMILKAIYEQKKGYKGFFVDVGAHHPVRYSNTNYFYKRGWKGINIEPTPSAIGAFNTFRKRDINLNIGIGPEKTKLKFYCFNEPALNSFSEEVSKRIDAESGKYKIIKELDIDVLPLGDVLDQHLPANTTIDFLSIDVEGLDYQVLLSNNWDKYKPSIILVEENVNVDDLNHSPIYKFLKDKGYTFFAKTLRTCVYRLS</sequence>
<dbReference type="PANTHER" id="PTHR34009:SF2">
    <property type="entry name" value="PROTEIN STAR"/>
    <property type="match status" value="1"/>
</dbReference>
<dbReference type="Gene3D" id="3.40.50.150">
    <property type="entry name" value="Vaccinia Virus protein VP39"/>
    <property type="match status" value="1"/>
</dbReference>
<dbReference type="InterPro" id="IPR053202">
    <property type="entry name" value="EGF_Rcpt_Signaling_Reg"/>
</dbReference>
<keyword evidence="2" id="KW-0808">Transferase</keyword>
<gene>
    <name evidence="2" type="ORF">ABEG20_17030</name>
</gene>
<dbReference type="Pfam" id="PF05050">
    <property type="entry name" value="Methyltransf_21"/>
    <property type="match status" value="1"/>
</dbReference>
<dbReference type="GO" id="GO:0032259">
    <property type="term" value="P:methylation"/>
    <property type="evidence" value="ECO:0007669"/>
    <property type="project" value="UniProtKB-KW"/>
</dbReference>
<keyword evidence="2" id="KW-0489">Methyltransferase</keyword>
<dbReference type="InterPro" id="IPR006342">
    <property type="entry name" value="FkbM_mtfrase"/>
</dbReference>
<reference evidence="2" key="1">
    <citation type="submission" date="2024-05" db="EMBL/GenBank/DDBJ databases">
        <authorList>
            <person name="Kim S."/>
            <person name="Heo J."/>
            <person name="Choi H."/>
            <person name="Choi Y."/>
            <person name="Kwon S.-W."/>
            <person name="Kim Y."/>
        </authorList>
    </citation>
    <scope>NUCLEOTIDE SEQUENCE</scope>
    <source>
        <strain evidence="2">KACC 23697</strain>
    </source>
</reference>
<name>A0AAU7K3C2_9SPHI</name>
<dbReference type="GO" id="GO:0008168">
    <property type="term" value="F:methyltransferase activity"/>
    <property type="evidence" value="ECO:0007669"/>
    <property type="project" value="UniProtKB-KW"/>
</dbReference>
<dbReference type="GO" id="GO:0005737">
    <property type="term" value="C:cytoplasm"/>
    <property type="evidence" value="ECO:0007669"/>
    <property type="project" value="GOC"/>
</dbReference>
<dbReference type="SUPFAM" id="SSF53335">
    <property type="entry name" value="S-adenosyl-L-methionine-dependent methyltransferases"/>
    <property type="match status" value="1"/>
</dbReference>
<proteinExistence type="predicted"/>
<dbReference type="GO" id="GO:0006888">
    <property type="term" value="P:endoplasmic reticulum to Golgi vesicle-mediated transport"/>
    <property type="evidence" value="ECO:0007669"/>
    <property type="project" value="TreeGrafter"/>
</dbReference>
<protein>
    <submittedName>
        <fullName evidence="2">FkbM family methyltransferase</fullName>
    </submittedName>
</protein>
<organism evidence="2">
    <name type="scientific">Pedobacter sp. KACC 23697</name>
    <dbReference type="NCBI Taxonomy" id="3149230"/>
    <lineage>
        <taxon>Bacteria</taxon>
        <taxon>Pseudomonadati</taxon>
        <taxon>Bacteroidota</taxon>
        <taxon>Sphingobacteriia</taxon>
        <taxon>Sphingobacteriales</taxon>
        <taxon>Sphingobacteriaceae</taxon>
        <taxon>Pedobacter</taxon>
    </lineage>
</organism>
<dbReference type="EMBL" id="CP157485">
    <property type="protein sequence ID" value="XBO46990.1"/>
    <property type="molecule type" value="Genomic_DNA"/>
</dbReference>
<accession>A0AAU7K3C2</accession>
<dbReference type="AlphaFoldDB" id="A0AAU7K3C2"/>
<dbReference type="GO" id="GO:0005886">
    <property type="term" value="C:plasma membrane"/>
    <property type="evidence" value="ECO:0007669"/>
    <property type="project" value="TreeGrafter"/>
</dbReference>
<dbReference type="InterPro" id="IPR029063">
    <property type="entry name" value="SAM-dependent_MTases_sf"/>
</dbReference>
<dbReference type="PANTHER" id="PTHR34009">
    <property type="entry name" value="PROTEIN STAR"/>
    <property type="match status" value="1"/>
</dbReference>
<dbReference type="GO" id="GO:0016197">
    <property type="term" value="P:endosomal transport"/>
    <property type="evidence" value="ECO:0007669"/>
    <property type="project" value="TreeGrafter"/>
</dbReference>
<dbReference type="RefSeq" id="WP_406824460.1">
    <property type="nucleotide sequence ID" value="NZ_CP157485.1"/>
</dbReference>
<evidence type="ECO:0000313" key="2">
    <source>
        <dbReference type="EMBL" id="XBO46990.1"/>
    </source>
</evidence>
<evidence type="ECO:0000259" key="1">
    <source>
        <dbReference type="Pfam" id="PF05050"/>
    </source>
</evidence>
<feature type="domain" description="Methyltransferase FkbM" evidence="1">
    <location>
        <begin position="49"/>
        <end position="214"/>
    </location>
</feature>